<reference evidence="3" key="2">
    <citation type="submission" date="2015-01" db="EMBL/GenBank/DDBJ databases">
        <title>Evolutionary Origins and Diversification of the Mycorrhizal Mutualists.</title>
        <authorList>
            <consortium name="DOE Joint Genome Institute"/>
            <consortium name="Mycorrhizal Genomics Consortium"/>
            <person name="Kohler A."/>
            <person name="Kuo A."/>
            <person name="Nagy L.G."/>
            <person name="Floudas D."/>
            <person name="Copeland A."/>
            <person name="Barry K.W."/>
            <person name="Cichocki N."/>
            <person name="Veneault-Fourrey C."/>
            <person name="LaButti K."/>
            <person name="Lindquist E.A."/>
            <person name="Lipzen A."/>
            <person name="Lundell T."/>
            <person name="Morin E."/>
            <person name="Murat C."/>
            <person name="Riley R."/>
            <person name="Ohm R."/>
            <person name="Sun H."/>
            <person name="Tunlid A."/>
            <person name="Henrissat B."/>
            <person name="Grigoriev I.V."/>
            <person name="Hibbett D.S."/>
            <person name="Martin F."/>
        </authorList>
    </citation>
    <scope>NUCLEOTIDE SEQUENCE [LARGE SCALE GENOMIC DNA]</scope>
    <source>
        <strain evidence="3">LaAM-08-1</strain>
    </source>
</reference>
<feature type="compositionally biased region" description="Basic and acidic residues" evidence="1">
    <location>
        <begin position="44"/>
        <end position="54"/>
    </location>
</feature>
<sequence>EWDDFYKEKEGVFGTEEKEDAVKRREEKKQQKAGTAPKRTKSAKQLEEEENRRRGATEDYFRDMGIYGTSNVRRSTSLFDKYWEISTSEFWKGSKTVPWEAFIQTNPSPRELYDWLIVGGRFPNIGDLTALLMVGDLIEAGVIRMSSPDEWGLLVVAVNKGAKKGLKELGLINTNSPNPTIVQEFKALNDFLLEKLTQEQKEIMCYNVVMLEHGLCKHPRFVQIRVKKK</sequence>
<evidence type="ECO:0000256" key="1">
    <source>
        <dbReference type="SAM" id="MobiDB-lite"/>
    </source>
</evidence>
<dbReference type="Proteomes" id="UP000054477">
    <property type="component" value="Unassembled WGS sequence"/>
</dbReference>
<feature type="non-terminal residue" evidence="2">
    <location>
        <position position="1"/>
    </location>
</feature>
<accession>A0A0C9WMR0</accession>
<name>A0A0C9WMR0_9AGAR</name>
<protein>
    <submittedName>
        <fullName evidence="2">Uncharacterized protein</fullName>
    </submittedName>
</protein>
<keyword evidence="3" id="KW-1185">Reference proteome</keyword>
<dbReference type="HOGENOM" id="CLU_1212288_0_0_1"/>
<evidence type="ECO:0000313" key="2">
    <source>
        <dbReference type="EMBL" id="KIJ91330.1"/>
    </source>
</evidence>
<reference evidence="2 3" key="1">
    <citation type="submission" date="2014-04" db="EMBL/GenBank/DDBJ databases">
        <authorList>
            <consortium name="DOE Joint Genome Institute"/>
            <person name="Kuo A."/>
            <person name="Kohler A."/>
            <person name="Nagy L.G."/>
            <person name="Floudas D."/>
            <person name="Copeland A."/>
            <person name="Barry K.W."/>
            <person name="Cichocki N."/>
            <person name="Veneault-Fourrey C."/>
            <person name="LaButti K."/>
            <person name="Lindquist E.A."/>
            <person name="Lipzen A."/>
            <person name="Lundell T."/>
            <person name="Morin E."/>
            <person name="Murat C."/>
            <person name="Sun H."/>
            <person name="Tunlid A."/>
            <person name="Henrissat B."/>
            <person name="Grigoriev I.V."/>
            <person name="Hibbett D.S."/>
            <person name="Martin F."/>
            <person name="Nordberg H.P."/>
            <person name="Cantor M.N."/>
            <person name="Hua S.X."/>
        </authorList>
    </citation>
    <scope>NUCLEOTIDE SEQUENCE [LARGE SCALE GENOMIC DNA]</scope>
    <source>
        <strain evidence="2 3">LaAM-08-1</strain>
    </source>
</reference>
<gene>
    <name evidence="2" type="ORF">K443DRAFT_14490</name>
</gene>
<dbReference type="OrthoDB" id="2934473at2759"/>
<dbReference type="EMBL" id="KN839023">
    <property type="protein sequence ID" value="KIJ91330.1"/>
    <property type="molecule type" value="Genomic_DNA"/>
</dbReference>
<proteinExistence type="predicted"/>
<evidence type="ECO:0000313" key="3">
    <source>
        <dbReference type="Proteomes" id="UP000054477"/>
    </source>
</evidence>
<organism evidence="2 3">
    <name type="scientific">Laccaria amethystina LaAM-08-1</name>
    <dbReference type="NCBI Taxonomy" id="1095629"/>
    <lineage>
        <taxon>Eukaryota</taxon>
        <taxon>Fungi</taxon>
        <taxon>Dikarya</taxon>
        <taxon>Basidiomycota</taxon>
        <taxon>Agaricomycotina</taxon>
        <taxon>Agaricomycetes</taxon>
        <taxon>Agaricomycetidae</taxon>
        <taxon>Agaricales</taxon>
        <taxon>Agaricineae</taxon>
        <taxon>Hydnangiaceae</taxon>
        <taxon>Laccaria</taxon>
    </lineage>
</organism>
<dbReference type="AlphaFoldDB" id="A0A0C9WMR0"/>
<feature type="region of interest" description="Disordered" evidence="1">
    <location>
        <begin position="15"/>
        <end position="54"/>
    </location>
</feature>
<feature type="compositionally biased region" description="Basic and acidic residues" evidence="1">
    <location>
        <begin position="20"/>
        <end position="30"/>
    </location>
</feature>